<sequence>MEGSFIRDLNEYFAKKYANYERISAMPSYESVTISMLLKNMNRIEEGESASDEARKICSQPKKEAVLAELKERYTDDNFSYSFRIARMQERLACLFGRRQNTGTLLSSVIRTYGEDPAKLAPRLSLSEQDWAAVLRGKYIPEKVLLFRLFLLLGMRQEDCARLLRACGAFLNLEDARDVVVCYLLDYRIFNPDMVAAAFGEFRIRPII</sequence>
<reference evidence="1" key="2">
    <citation type="submission" date="2021-04" db="EMBL/GenBank/DDBJ databases">
        <authorList>
            <person name="Gilroy R."/>
        </authorList>
    </citation>
    <scope>NUCLEOTIDE SEQUENCE</scope>
    <source>
        <strain evidence="1">2189</strain>
    </source>
</reference>
<evidence type="ECO:0000313" key="2">
    <source>
        <dbReference type="Proteomes" id="UP000886847"/>
    </source>
</evidence>
<gene>
    <name evidence="1" type="ORF">H9851_05270</name>
</gene>
<comment type="caution">
    <text evidence="1">The sequence shown here is derived from an EMBL/GenBank/DDBJ whole genome shotgun (WGS) entry which is preliminary data.</text>
</comment>
<dbReference type="AlphaFoldDB" id="A0A9D1W103"/>
<dbReference type="EMBL" id="DXEW01000027">
    <property type="protein sequence ID" value="HIX50675.1"/>
    <property type="molecule type" value="Genomic_DNA"/>
</dbReference>
<evidence type="ECO:0000313" key="1">
    <source>
        <dbReference type="EMBL" id="HIX50675.1"/>
    </source>
</evidence>
<protein>
    <submittedName>
        <fullName evidence="1">Uncharacterized protein</fullName>
    </submittedName>
</protein>
<reference evidence="1" key="1">
    <citation type="journal article" date="2021" name="PeerJ">
        <title>Extensive microbial diversity within the chicken gut microbiome revealed by metagenomics and culture.</title>
        <authorList>
            <person name="Gilroy R."/>
            <person name="Ravi A."/>
            <person name="Getino M."/>
            <person name="Pursley I."/>
            <person name="Horton D.L."/>
            <person name="Alikhan N.F."/>
            <person name="Baker D."/>
            <person name="Gharbi K."/>
            <person name="Hall N."/>
            <person name="Watson M."/>
            <person name="Adriaenssens E.M."/>
            <person name="Foster-Nyarko E."/>
            <person name="Jarju S."/>
            <person name="Secka A."/>
            <person name="Antonio M."/>
            <person name="Oren A."/>
            <person name="Chaudhuri R.R."/>
            <person name="La Ragione R."/>
            <person name="Hildebrand F."/>
            <person name="Pallen M.J."/>
        </authorList>
    </citation>
    <scope>NUCLEOTIDE SEQUENCE</scope>
    <source>
        <strain evidence="1">2189</strain>
    </source>
</reference>
<dbReference type="Proteomes" id="UP000886847">
    <property type="component" value="Unassembled WGS sequence"/>
</dbReference>
<proteinExistence type="predicted"/>
<organism evidence="1 2">
    <name type="scientific">Candidatus Borkfalkia faecavium</name>
    <dbReference type="NCBI Taxonomy" id="2838508"/>
    <lineage>
        <taxon>Bacteria</taxon>
        <taxon>Bacillati</taxon>
        <taxon>Bacillota</taxon>
        <taxon>Clostridia</taxon>
        <taxon>Christensenellales</taxon>
        <taxon>Christensenellaceae</taxon>
        <taxon>Candidatus Borkfalkia</taxon>
    </lineage>
</organism>
<name>A0A9D1W103_9FIRM</name>
<accession>A0A9D1W103</accession>